<dbReference type="PANTHER" id="PTHR10699">
    <property type="entry name" value="NEUROMODULIN"/>
    <property type="match status" value="1"/>
</dbReference>
<dbReference type="InterPro" id="IPR003117">
    <property type="entry name" value="cAMP_dep_PK_reg_su_I/II_a/b"/>
</dbReference>
<feature type="compositionally biased region" description="Low complexity" evidence="1">
    <location>
        <begin position="362"/>
        <end position="377"/>
    </location>
</feature>
<dbReference type="PROSITE" id="PS50096">
    <property type="entry name" value="IQ"/>
    <property type="match status" value="1"/>
</dbReference>
<feature type="region of interest" description="Disordered" evidence="1">
    <location>
        <begin position="275"/>
        <end position="311"/>
    </location>
</feature>
<dbReference type="Gene3D" id="1.20.890.10">
    <property type="entry name" value="cAMP-dependent protein kinase regulatory subunit, dimerization-anchoring domain"/>
    <property type="match status" value="1"/>
</dbReference>
<proteinExistence type="predicted"/>
<dbReference type="SMART" id="SM00394">
    <property type="entry name" value="RIIa"/>
    <property type="match status" value="1"/>
</dbReference>
<evidence type="ECO:0000256" key="1">
    <source>
        <dbReference type="SAM" id="MobiDB-lite"/>
    </source>
</evidence>
<feature type="non-terminal residue" evidence="3">
    <location>
        <position position="1"/>
    </location>
</feature>
<comment type="caution">
    <text evidence="3">The sequence shown here is derived from an EMBL/GenBank/DDBJ whole genome shotgun (WGS) entry which is preliminary data.</text>
</comment>
<dbReference type="PANTHER" id="PTHR10699:SF11">
    <property type="entry name" value="IGLOO, ISOFORM A"/>
    <property type="match status" value="1"/>
</dbReference>
<feature type="region of interest" description="Disordered" evidence="1">
    <location>
        <begin position="398"/>
        <end position="421"/>
    </location>
</feature>
<dbReference type="CDD" id="cd12100">
    <property type="entry name" value="DD_CABYR_SP17"/>
    <property type="match status" value="1"/>
</dbReference>
<feature type="region of interest" description="Disordered" evidence="1">
    <location>
        <begin position="330"/>
        <end position="383"/>
    </location>
</feature>
<feature type="compositionally biased region" description="Acidic residues" evidence="1">
    <location>
        <begin position="398"/>
        <end position="409"/>
    </location>
</feature>
<dbReference type="Pfam" id="PF02197">
    <property type="entry name" value="RIIa"/>
    <property type="match status" value="1"/>
</dbReference>
<organism evidence="3 4">
    <name type="scientific">Polypterus senegalus</name>
    <name type="common">Senegal bichir</name>
    <dbReference type="NCBI Taxonomy" id="55291"/>
    <lineage>
        <taxon>Eukaryota</taxon>
        <taxon>Metazoa</taxon>
        <taxon>Chordata</taxon>
        <taxon>Craniata</taxon>
        <taxon>Vertebrata</taxon>
        <taxon>Euteleostomi</taxon>
        <taxon>Actinopterygii</taxon>
        <taxon>Polypteriformes</taxon>
        <taxon>Polypteridae</taxon>
        <taxon>Polypterus</taxon>
    </lineage>
</organism>
<dbReference type="Proteomes" id="UP000886611">
    <property type="component" value="Unassembled WGS sequence"/>
</dbReference>
<reference evidence="3 4" key="1">
    <citation type="journal article" date="2021" name="Cell">
        <title>Tracing the genetic footprints of vertebrate landing in non-teleost ray-finned fishes.</title>
        <authorList>
            <person name="Bi X."/>
            <person name="Wang K."/>
            <person name="Yang L."/>
            <person name="Pan H."/>
            <person name="Jiang H."/>
            <person name="Wei Q."/>
            <person name="Fang M."/>
            <person name="Yu H."/>
            <person name="Zhu C."/>
            <person name="Cai Y."/>
            <person name="He Y."/>
            <person name="Gan X."/>
            <person name="Zeng H."/>
            <person name="Yu D."/>
            <person name="Zhu Y."/>
            <person name="Jiang H."/>
            <person name="Qiu Q."/>
            <person name="Yang H."/>
            <person name="Zhang Y.E."/>
            <person name="Wang W."/>
            <person name="Zhu M."/>
            <person name="He S."/>
            <person name="Zhang G."/>
        </authorList>
    </citation>
    <scope>NUCLEOTIDE SEQUENCE [LARGE SCALE GENOMIC DNA]</scope>
    <source>
        <strain evidence="3">Bchr_013</strain>
    </source>
</reference>
<name>A0A8X8BXP4_POLSE</name>
<dbReference type="EMBL" id="JAATIS010000147">
    <property type="protein sequence ID" value="KAG2469932.1"/>
    <property type="molecule type" value="Genomic_DNA"/>
</dbReference>
<accession>A0A8X8BXP4</accession>
<dbReference type="GO" id="GO:0005516">
    <property type="term" value="F:calmodulin binding"/>
    <property type="evidence" value="ECO:0007669"/>
    <property type="project" value="TreeGrafter"/>
</dbReference>
<dbReference type="InterPro" id="IPR047579">
    <property type="entry name" value="DD_CABYR_SP17"/>
</dbReference>
<protein>
    <submittedName>
        <fullName evidence="3">SP17 protein</fullName>
    </submittedName>
</protein>
<dbReference type="InterPro" id="IPR000048">
    <property type="entry name" value="IQ_motif_EF-hand-BS"/>
</dbReference>
<feature type="non-terminal residue" evidence="3">
    <location>
        <position position="512"/>
    </location>
</feature>
<dbReference type="AlphaFoldDB" id="A0A8X8BXP4"/>
<dbReference type="Gene3D" id="1.20.5.190">
    <property type="match status" value="1"/>
</dbReference>
<feature type="region of interest" description="Disordered" evidence="1">
    <location>
        <begin position="489"/>
        <end position="512"/>
    </location>
</feature>
<feature type="domain" description="RIIa" evidence="2">
    <location>
        <begin position="14"/>
        <end position="51"/>
    </location>
</feature>
<evidence type="ECO:0000259" key="2">
    <source>
        <dbReference type="SMART" id="SM00394"/>
    </source>
</evidence>
<dbReference type="SUPFAM" id="SSF47391">
    <property type="entry name" value="Dimerization-anchoring domain of cAMP-dependent PK regulatory subunit"/>
    <property type="match status" value="1"/>
</dbReference>
<dbReference type="SMART" id="SM00015">
    <property type="entry name" value="IQ"/>
    <property type="match status" value="1"/>
</dbReference>
<evidence type="ECO:0000313" key="4">
    <source>
        <dbReference type="Proteomes" id="UP000886611"/>
    </source>
</evidence>
<dbReference type="Pfam" id="PF00612">
    <property type="entry name" value="IQ"/>
    <property type="match status" value="1"/>
</dbReference>
<keyword evidence="4" id="KW-1185">Reference proteome</keyword>
<sequence>MAVPLSNTNLRVPQGFGNVLEGLTREILREQPADIPTFAALYFKMLVKKRQETGFDSAEWGAKIEDRYYNNRAFQGRHTFTIEEHKAAVKIQATYRGFITRKKLKSAKGHRFGEDKDHLHSDFFASGQFDDSHDIQRHHGLVAASSEDLEGFAAGHHLMEGRGLVAASSEDLEGFAAGHRLSEGRGLVAASSEDLEGFAAGHHLTEGEDTTFGDDISFERRWHGDDDLAELLEKSVLGQRDGADHDFSGSELEDDKDALHDSQAGLDQQAHHLERASLRHRGSQRASFEDGGDGRISWGTQTTFDKGDDATQLHGISLDELERLRRALEEQSRAGRSGGEGIEGIDQTQGDQAGAGEGQEGGDQSAQDGAAAGTGAEDGAGDDQHEIAGVRHVEDDYYDDEAPEEDQDEPPGLGAGDADSTDLQELEPVPVASDAKEELELETMPVQHWAMLKRHRLEFIQATDILNPLYNLQGLEELELTLAASDTKEEPALDGTATENGASIEQSIIPTA</sequence>
<feature type="compositionally biased region" description="Polar residues" evidence="1">
    <location>
        <begin position="497"/>
        <end position="512"/>
    </location>
</feature>
<evidence type="ECO:0000313" key="3">
    <source>
        <dbReference type="EMBL" id="KAG2469932.1"/>
    </source>
</evidence>
<dbReference type="CDD" id="cd23767">
    <property type="entry name" value="IQCD"/>
    <property type="match status" value="1"/>
</dbReference>
<gene>
    <name evidence="3" type="primary">Spa17</name>
    <name evidence="3" type="ORF">GTO96_0023190</name>
</gene>